<protein>
    <submittedName>
        <fullName evidence="1">: LRR_6</fullName>
    </submittedName>
</protein>
<dbReference type="EMBL" id="LR593886">
    <property type="protein sequence ID" value="VTR92318.1"/>
    <property type="molecule type" value="Genomic_DNA"/>
</dbReference>
<organism evidence="1 2">
    <name type="scientific">Gemmata massiliana</name>
    <dbReference type="NCBI Taxonomy" id="1210884"/>
    <lineage>
        <taxon>Bacteria</taxon>
        <taxon>Pseudomonadati</taxon>
        <taxon>Planctomycetota</taxon>
        <taxon>Planctomycetia</taxon>
        <taxon>Gemmatales</taxon>
        <taxon>Gemmataceae</taxon>
        <taxon>Gemmata</taxon>
    </lineage>
</organism>
<name>A0A6P2CT62_9BACT</name>
<gene>
    <name evidence="1" type="ORF">SOIL9_53960</name>
</gene>
<accession>A0A6P2CT62</accession>
<dbReference type="Pfam" id="PF13516">
    <property type="entry name" value="LRR_6"/>
    <property type="match status" value="2"/>
</dbReference>
<dbReference type="Proteomes" id="UP000464178">
    <property type="component" value="Chromosome"/>
</dbReference>
<evidence type="ECO:0000313" key="1">
    <source>
        <dbReference type="EMBL" id="VTR92318.1"/>
    </source>
</evidence>
<dbReference type="Gene3D" id="3.80.10.10">
    <property type="entry name" value="Ribonuclease Inhibitor"/>
    <property type="match status" value="1"/>
</dbReference>
<dbReference type="SUPFAM" id="SSF52047">
    <property type="entry name" value="RNI-like"/>
    <property type="match status" value="1"/>
</dbReference>
<proteinExistence type="predicted"/>
<reference evidence="1 2" key="1">
    <citation type="submission" date="2019-05" db="EMBL/GenBank/DDBJ databases">
        <authorList>
            <consortium name="Science for Life Laboratories"/>
        </authorList>
    </citation>
    <scope>NUCLEOTIDE SEQUENCE [LARGE SCALE GENOMIC DNA]</scope>
    <source>
        <strain evidence="1">Soil9</strain>
    </source>
</reference>
<dbReference type="InterPro" id="IPR032675">
    <property type="entry name" value="LRR_dom_sf"/>
</dbReference>
<sequence>MKLDVLDLSDNEIGKRGADALAASPGLESVRVLLLSGNPLRPSGVEAIVASAHLKSLQRITLPGKDIPPERQKEIRARFGSGVVVEF</sequence>
<evidence type="ECO:0000313" key="2">
    <source>
        <dbReference type="Proteomes" id="UP000464178"/>
    </source>
</evidence>
<dbReference type="AlphaFoldDB" id="A0A6P2CT62"/>
<dbReference type="KEGG" id="gms:SOIL9_53960"/>
<dbReference type="InterPro" id="IPR001611">
    <property type="entry name" value="Leu-rich_rpt"/>
</dbReference>
<keyword evidence="2" id="KW-1185">Reference proteome</keyword>